<reference evidence="3 4" key="1">
    <citation type="submission" date="2019-11" db="EMBL/GenBank/DDBJ databases">
        <title>Draft Whole-Genome sequence of the marine photosynthetic bacterium Rhodovulum strictum DSM 11289.</title>
        <authorList>
            <person name="Kyndt J.A."/>
            <person name="Meyer T.E."/>
        </authorList>
    </citation>
    <scope>NUCLEOTIDE SEQUENCE [LARGE SCALE GENOMIC DNA]</scope>
    <source>
        <strain evidence="3 4">DSM 11289</strain>
    </source>
</reference>
<dbReference type="Proteomes" id="UP000466730">
    <property type="component" value="Unassembled WGS sequence"/>
</dbReference>
<keyword evidence="4" id="KW-1185">Reference proteome</keyword>
<dbReference type="OrthoDB" id="6305173at2"/>
<evidence type="ECO:0000256" key="1">
    <source>
        <dbReference type="SAM" id="MobiDB-lite"/>
    </source>
</evidence>
<comment type="caution">
    <text evidence="3">The sequence shown here is derived from an EMBL/GenBank/DDBJ whole genome shotgun (WGS) entry which is preliminary data.</text>
</comment>
<sequence length="296" mass="31733">MGSPALTDRAGSGQSRRSSVCITGGGSCRCDQTGRTDRMGLHDRHTPMVRPGVPPGYTAHLDPRQNGSLMRRYEVNGLCPDGYPQHFIRALPAEPHIDEAFAAFAHGTLIATPSGPVAVEDLEPGMTLSTADAGARRLMWVGSTVLMPMAGALNRDLPTLTRVTADSLGLGRPMADLILGPRARMLFRHPGCHDILGTGQAFGPASAFADGMAMIGLKVTRPTRVFHLALEAQHILMANGIEVESYHPGDNAADLMDPAARLRFLALFPHLCGFEGFGPMSLPRLTAFEMERMRAA</sequence>
<gene>
    <name evidence="3" type="ORF">GH815_06065</name>
</gene>
<organism evidence="3 4">
    <name type="scientific">Rhodovulum strictum</name>
    <dbReference type="NCBI Taxonomy" id="58314"/>
    <lineage>
        <taxon>Bacteria</taxon>
        <taxon>Pseudomonadati</taxon>
        <taxon>Pseudomonadota</taxon>
        <taxon>Alphaproteobacteria</taxon>
        <taxon>Rhodobacterales</taxon>
        <taxon>Paracoccaceae</taxon>
        <taxon>Rhodovulum</taxon>
    </lineage>
</organism>
<accession>A0A844BHM2</accession>
<feature type="region of interest" description="Disordered" evidence="1">
    <location>
        <begin position="1"/>
        <end position="55"/>
    </location>
</feature>
<evidence type="ECO:0000259" key="2">
    <source>
        <dbReference type="Pfam" id="PF13403"/>
    </source>
</evidence>
<feature type="compositionally biased region" description="Polar residues" evidence="1">
    <location>
        <begin position="12"/>
        <end position="21"/>
    </location>
</feature>
<feature type="compositionally biased region" description="Basic and acidic residues" evidence="1">
    <location>
        <begin position="32"/>
        <end position="46"/>
    </location>
</feature>
<feature type="domain" description="Hedgehog/Intein (Hint)" evidence="2">
    <location>
        <begin position="103"/>
        <end position="250"/>
    </location>
</feature>
<evidence type="ECO:0000313" key="4">
    <source>
        <dbReference type="Proteomes" id="UP000466730"/>
    </source>
</evidence>
<dbReference type="EMBL" id="WJPO01000006">
    <property type="protein sequence ID" value="MRH20552.1"/>
    <property type="molecule type" value="Genomic_DNA"/>
</dbReference>
<evidence type="ECO:0000313" key="3">
    <source>
        <dbReference type="EMBL" id="MRH20552.1"/>
    </source>
</evidence>
<dbReference type="InterPro" id="IPR028992">
    <property type="entry name" value="Hedgehog/Intein_dom"/>
</dbReference>
<protein>
    <recommendedName>
        <fullName evidence="2">Hedgehog/Intein (Hint) domain-containing protein</fullName>
    </recommendedName>
</protein>
<name>A0A844BHM2_9RHOB</name>
<dbReference type="Pfam" id="PF13403">
    <property type="entry name" value="Hint_2"/>
    <property type="match status" value="1"/>
</dbReference>
<dbReference type="AlphaFoldDB" id="A0A844BHM2"/>
<proteinExistence type="predicted"/>